<dbReference type="InterPro" id="IPR029058">
    <property type="entry name" value="AB_hydrolase_fold"/>
</dbReference>
<dbReference type="PANTHER" id="PTHR22946:SF9">
    <property type="entry name" value="POLYKETIDE TRANSFERASE AF380"/>
    <property type="match status" value="1"/>
</dbReference>
<evidence type="ECO:0000256" key="1">
    <source>
        <dbReference type="ARBA" id="ARBA00022801"/>
    </source>
</evidence>
<keyword evidence="1 3" id="KW-0378">Hydrolase</keyword>
<dbReference type="InterPro" id="IPR050261">
    <property type="entry name" value="FrsA_esterase"/>
</dbReference>
<dbReference type="EMBL" id="JACCQK010000010">
    <property type="protein sequence ID" value="MBG0778365.1"/>
    <property type="molecule type" value="Genomic_DNA"/>
</dbReference>
<evidence type="ECO:0000313" key="4">
    <source>
        <dbReference type="Proteomes" id="UP000706172"/>
    </source>
</evidence>
<reference evidence="3" key="1">
    <citation type="submission" date="2020-07" db="EMBL/GenBank/DDBJ databases">
        <title>Severe corrosion of carbon steel in oil field produced water can be linked to methanogenic archaea containing a special type of NiFe hydrogenase.</title>
        <authorList>
            <person name="Lahme S."/>
            <person name="Mand J."/>
            <person name="Longwell J."/>
            <person name="Smith R."/>
            <person name="Enning D."/>
        </authorList>
    </citation>
    <scope>NUCLEOTIDE SEQUENCE</scope>
    <source>
        <strain evidence="3">MIC098Bin6</strain>
    </source>
</reference>
<gene>
    <name evidence="3" type="ORF">H0S81_00310</name>
</gene>
<name>A0A931G7N2_9BACT</name>
<dbReference type="PANTHER" id="PTHR22946">
    <property type="entry name" value="DIENELACTONE HYDROLASE DOMAIN-CONTAINING PROTEIN-RELATED"/>
    <property type="match status" value="1"/>
</dbReference>
<evidence type="ECO:0000313" key="3">
    <source>
        <dbReference type="EMBL" id="MBG0778365.1"/>
    </source>
</evidence>
<protein>
    <submittedName>
        <fullName evidence="3">Alpha/beta hydrolase</fullName>
    </submittedName>
</protein>
<proteinExistence type="predicted"/>
<dbReference type="InterPro" id="IPR022742">
    <property type="entry name" value="Hydrolase_4"/>
</dbReference>
<dbReference type="Proteomes" id="UP000706172">
    <property type="component" value="Unassembled WGS sequence"/>
</dbReference>
<evidence type="ECO:0000259" key="2">
    <source>
        <dbReference type="Pfam" id="PF12146"/>
    </source>
</evidence>
<dbReference type="GO" id="GO:0052689">
    <property type="term" value="F:carboxylic ester hydrolase activity"/>
    <property type="evidence" value="ECO:0007669"/>
    <property type="project" value="UniProtKB-ARBA"/>
</dbReference>
<dbReference type="Gene3D" id="3.40.50.1820">
    <property type="entry name" value="alpha/beta hydrolase"/>
    <property type="match status" value="1"/>
</dbReference>
<sequence>MKEKQVWFYSDGLKLHGKFYYPNTGEADDKKPDIVVCSGFMGLNNIHPARFARALTEKGYTCFGFDYRGFAQSEGNRRSVLLEEQARDIENAAMFVSLQKKTPDKKTVLIGWGMGAGLVLEAAYAVPDLAGIISINGFYNGARFFKAHRSEAEYKKIMIWLQKQRFEEVKTGKSVRVDPFKIYPLDAVTRGYVDEVLFKTDGFGGDIDIGFAYSLLRYNPEGQLEQQVPEVPLLIVHGENNRLHPLSEAQSLYQKYPGDKTLHIIPGAGHTEWMCDDCKPFQKLVSTLLTWLESKVVT</sequence>
<dbReference type="SUPFAM" id="SSF53474">
    <property type="entry name" value="alpha/beta-Hydrolases"/>
    <property type="match status" value="1"/>
</dbReference>
<comment type="caution">
    <text evidence="3">The sequence shown here is derived from an EMBL/GenBank/DDBJ whole genome shotgun (WGS) entry which is preliminary data.</text>
</comment>
<dbReference type="AlphaFoldDB" id="A0A931G7N2"/>
<feature type="domain" description="Serine aminopeptidase S33" evidence="2">
    <location>
        <begin position="34"/>
        <end position="271"/>
    </location>
</feature>
<organism evidence="3 4">
    <name type="scientific">Desulfotignum balticum</name>
    <dbReference type="NCBI Taxonomy" id="115781"/>
    <lineage>
        <taxon>Bacteria</taxon>
        <taxon>Pseudomonadati</taxon>
        <taxon>Thermodesulfobacteriota</taxon>
        <taxon>Desulfobacteria</taxon>
        <taxon>Desulfobacterales</taxon>
        <taxon>Desulfobacteraceae</taxon>
        <taxon>Desulfotignum</taxon>
    </lineage>
</organism>
<accession>A0A931G7N2</accession>
<dbReference type="Pfam" id="PF12146">
    <property type="entry name" value="Hydrolase_4"/>
    <property type="match status" value="1"/>
</dbReference>